<dbReference type="Proteomes" id="UP000288127">
    <property type="component" value="Unassembled WGS sequence"/>
</dbReference>
<dbReference type="RefSeq" id="WP_126758965.1">
    <property type="nucleotide sequence ID" value="NZ_PIPZ01000001.1"/>
</dbReference>
<gene>
    <name evidence="4" type="ORF">CWI76_03480</name>
</gene>
<protein>
    <submittedName>
        <fullName evidence="4">SecY-interacting protein</fullName>
    </submittedName>
</protein>
<evidence type="ECO:0000256" key="1">
    <source>
        <dbReference type="ARBA" id="ARBA00022475"/>
    </source>
</evidence>
<keyword evidence="1" id="KW-1003">Cell membrane</keyword>
<accession>A0A432YK25</accession>
<keyword evidence="2" id="KW-0997">Cell inner membrane</keyword>
<dbReference type="InterPro" id="IPR038228">
    <property type="entry name" value="Syd_sf"/>
</dbReference>
<dbReference type="CDD" id="cd16323">
    <property type="entry name" value="Syd"/>
    <property type="match status" value="1"/>
</dbReference>
<keyword evidence="3" id="KW-0472">Membrane</keyword>
<dbReference type="GO" id="GO:0009898">
    <property type="term" value="C:cytoplasmic side of plasma membrane"/>
    <property type="evidence" value="ECO:0007669"/>
    <property type="project" value="InterPro"/>
</dbReference>
<reference evidence="5" key="1">
    <citation type="journal article" date="2018" name="Front. Microbiol.">
        <title>Genome-Based Analysis Reveals the Taxonomy and Diversity of the Family Idiomarinaceae.</title>
        <authorList>
            <person name="Liu Y."/>
            <person name="Lai Q."/>
            <person name="Shao Z."/>
        </authorList>
    </citation>
    <scope>NUCLEOTIDE SEQUENCE [LARGE SCALE GENOMIC DNA]</scope>
    <source>
        <strain evidence="5">PIM1</strain>
    </source>
</reference>
<evidence type="ECO:0000313" key="4">
    <source>
        <dbReference type="EMBL" id="RUO61341.1"/>
    </source>
</evidence>
<comment type="caution">
    <text evidence="4">The sequence shown here is derived from an EMBL/GenBank/DDBJ whole genome shotgun (WGS) entry which is preliminary data.</text>
</comment>
<evidence type="ECO:0000256" key="3">
    <source>
        <dbReference type="ARBA" id="ARBA00023136"/>
    </source>
</evidence>
<dbReference type="EMBL" id="PIPZ01000001">
    <property type="protein sequence ID" value="RUO61341.1"/>
    <property type="molecule type" value="Genomic_DNA"/>
</dbReference>
<dbReference type="AlphaFoldDB" id="A0A432YK25"/>
<dbReference type="InterPro" id="IPR009948">
    <property type="entry name" value="Syd"/>
</dbReference>
<evidence type="ECO:0000313" key="5">
    <source>
        <dbReference type="Proteomes" id="UP000288127"/>
    </source>
</evidence>
<dbReference type="Gene3D" id="3.40.1580.20">
    <property type="entry name" value="Syd protein"/>
    <property type="match status" value="1"/>
</dbReference>
<proteinExistence type="predicted"/>
<sequence length="191" mass="21822">MSLDSVFDQFIHRYRAAYAEANTPLLTEAHDDWQAPIYCQHHADETEANGQVQWQPILQQEPLQFDDLANALEQPFHPDIAIFYGRWFAADLNVEYDNHPLILLQNHCREDGERLQANLAGHVLMKRRLRQPITLFIGLAEESDDLLITVDNESGQVGLEFVGQPQHEILAPSLAAFIEKIKPRIVSDEEA</sequence>
<keyword evidence="5" id="KW-1185">Reference proteome</keyword>
<organism evidence="4 5">
    <name type="scientific">Pseudidiomarina marina</name>
    <dbReference type="NCBI Taxonomy" id="502366"/>
    <lineage>
        <taxon>Bacteria</taxon>
        <taxon>Pseudomonadati</taxon>
        <taxon>Pseudomonadota</taxon>
        <taxon>Gammaproteobacteria</taxon>
        <taxon>Alteromonadales</taxon>
        <taxon>Idiomarinaceae</taxon>
        <taxon>Pseudidiomarina</taxon>
    </lineage>
</organism>
<name>A0A432YK25_9GAMM</name>
<evidence type="ECO:0000256" key="2">
    <source>
        <dbReference type="ARBA" id="ARBA00022519"/>
    </source>
</evidence>
<dbReference type="Pfam" id="PF07348">
    <property type="entry name" value="Syd"/>
    <property type="match status" value="1"/>
</dbReference>
<dbReference type="OrthoDB" id="5599437at2"/>
<dbReference type="NCBIfam" id="NF003439">
    <property type="entry name" value="PRK04968.1"/>
    <property type="match status" value="1"/>
</dbReference>